<dbReference type="GO" id="GO:0008897">
    <property type="term" value="F:holo-[acyl-carrier-protein] synthase activity"/>
    <property type="evidence" value="ECO:0007669"/>
    <property type="project" value="UniProtKB-EC"/>
</dbReference>
<dbReference type="PANTHER" id="PTHR12215:SF10">
    <property type="entry name" value="L-AMINOADIPATE-SEMIALDEHYDE DEHYDROGENASE-PHOSPHOPANTETHEINYL TRANSFERASE"/>
    <property type="match status" value="1"/>
</dbReference>
<proteinExistence type="inferred from homology"/>
<dbReference type="AlphaFoldDB" id="A0AA95FWJ8"/>
<reference evidence="4" key="1">
    <citation type="submission" date="2023-04" db="EMBL/GenBank/DDBJ databases">
        <title>APH(3)-Id, a novel chromosomal aminoglycoside phosphotransferase, identified from an environmental isolate of Kluyvera intermedia DW18.</title>
        <authorList>
            <person name="Sha Y."/>
        </authorList>
    </citation>
    <scope>NUCLEOTIDE SEQUENCE</scope>
    <source>
        <strain evidence="4">DW18</strain>
    </source>
</reference>
<evidence type="ECO:0000313" key="4">
    <source>
        <dbReference type="EMBL" id="WGL54835.1"/>
    </source>
</evidence>
<accession>A0AA95FWJ8</accession>
<dbReference type="EC" id="2.7.8.7" evidence="4"/>
<dbReference type="GO" id="GO:0005829">
    <property type="term" value="C:cytosol"/>
    <property type="evidence" value="ECO:0007669"/>
    <property type="project" value="TreeGrafter"/>
</dbReference>
<dbReference type="Pfam" id="PF01648">
    <property type="entry name" value="ACPS"/>
    <property type="match status" value="1"/>
</dbReference>
<dbReference type="RefSeq" id="WP_280555874.1">
    <property type="nucleotide sequence ID" value="NZ_CP123488.1"/>
</dbReference>
<evidence type="ECO:0000259" key="3">
    <source>
        <dbReference type="Pfam" id="PF01648"/>
    </source>
</evidence>
<dbReference type="Proteomes" id="UP001177527">
    <property type="component" value="Chromosome"/>
</dbReference>
<feature type="domain" description="4'-phosphopantetheinyl transferase" evidence="3">
    <location>
        <begin position="88"/>
        <end position="160"/>
    </location>
</feature>
<evidence type="ECO:0000256" key="1">
    <source>
        <dbReference type="ARBA" id="ARBA00010990"/>
    </source>
</evidence>
<dbReference type="InterPro" id="IPR008278">
    <property type="entry name" value="4-PPantetheinyl_Trfase_dom"/>
</dbReference>
<dbReference type="NCBIfam" id="NF007676">
    <property type="entry name" value="PRK10351.1"/>
    <property type="match status" value="1"/>
</dbReference>
<dbReference type="InterPro" id="IPR037143">
    <property type="entry name" value="4-PPantetheinyl_Trfase_dom_sf"/>
</dbReference>
<dbReference type="GO" id="GO:0000287">
    <property type="term" value="F:magnesium ion binding"/>
    <property type="evidence" value="ECO:0007669"/>
    <property type="project" value="InterPro"/>
</dbReference>
<evidence type="ECO:0000313" key="5">
    <source>
        <dbReference type="Proteomes" id="UP001177527"/>
    </source>
</evidence>
<keyword evidence="2 4" id="KW-0808">Transferase</keyword>
<sequence length="204" mass="22593">MYRLLLGKVSELSAQPLPCALIKHAPEGARRARWLAGRVLLSYALSPLPEIVYSAQGKPAFAAGLSLWFNLSHSGDRIALLLSDEGEVGCDIEVIRPRKNWPALVEKIFSVGEQAEITCVGEEQKLTSFWQIWTRKEAIIKQRGGNVWEMASVDSTHFTEGFIAHYQRGALSLSLCTPTPSSHIEIIFAAVNNQGELMFTRSPD</sequence>
<dbReference type="InterPro" id="IPR050559">
    <property type="entry name" value="P-Pant_transferase_sf"/>
</dbReference>
<evidence type="ECO:0000256" key="2">
    <source>
        <dbReference type="ARBA" id="ARBA00022679"/>
    </source>
</evidence>
<dbReference type="SUPFAM" id="SSF56214">
    <property type="entry name" value="4'-phosphopantetheinyl transferase"/>
    <property type="match status" value="2"/>
</dbReference>
<protein>
    <submittedName>
        <fullName evidence="4">4'-phosphopantetheinyl transferase AcpT</fullName>
        <ecNumber evidence="4">2.7.8.7</ecNumber>
    </submittedName>
</protein>
<gene>
    <name evidence="4" type="primary">acpT</name>
    <name evidence="4" type="ORF">QBD33_14320</name>
</gene>
<dbReference type="GO" id="GO:0019878">
    <property type="term" value="P:lysine biosynthetic process via aminoadipic acid"/>
    <property type="evidence" value="ECO:0007669"/>
    <property type="project" value="TreeGrafter"/>
</dbReference>
<dbReference type="EMBL" id="CP123488">
    <property type="protein sequence ID" value="WGL54835.1"/>
    <property type="molecule type" value="Genomic_DNA"/>
</dbReference>
<dbReference type="PANTHER" id="PTHR12215">
    <property type="entry name" value="PHOSPHOPANTETHEINE TRANSFERASE"/>
    <property type="match status" value="1"/>
</dbReference>
<organism evidence="4 5">
    <name type="scientific">Kluyvera intermedia</name>
    <name type="common">Enterobacter intermedius</name>
    <dbReference type="NCBI Taxonomy" id="61648"/>
    <lineage>
        <taxon>Bacteria</taxon>
        <taxon>Pseudomonadati</taxon>
        <taxon>Pseudomonadota</taxon>
        <taxon>Gammaproteobacteria</taxon>
        <taxon>Enterobacterales</taxon>
        <taxon>Enterobacteriaceae</taxon>
        <taxon>Kluyvera</taxon>
    </lineage>
</organism>
<dbReference type="Gene3D" id="3.90.470.20">
    <property type="entry name" value="4'-phosphopantetheinyl transferase domain"/>
    <property type="match status" value="2"/>
</dbReference>
<comment type="similarity">
    <text evidence="1">Belongs to the P-Pant transferase superfamily. Gsp/Sfp/HetI/AcpT family.</text>
</comment>
<name>A0AA95FWJ8_KLUIN</name>